<reference evidence="2 3" key="1">
    <citation type="journal article" date="2016" name="Front. Microbiol.">
        <title>Genome and transcriptome sequences reveal the specific parasitism of the nematophagous Purpureocillium lilacinum 36-1.</title>
        <authorList>
            <person name="Xie J."/>
            <person name="Li S."/>
            <person name="Mo C."/>
            <person name="Xiao X."/>
            <person name="Peng D."/>
            <person name="Wang G."/>
            <person name="Xiao Y."/>
        </authorList>
    </citation>
    <scope>NUCLEOTIDE SEQUENCE [LARGE SCALE GENOMIC DNA]</scope>
    <source>
        <strain evidence="2 3">36-1</strain>
    </source>
</reference>
<accession>A0A2U3E555</accession>
<dbReference type="EMBL" id="LCWV01000011">
    <property type="protein sequence ID" value="PWI69613.1"/>
    <property type="molecule type" value="Genomic_DNA"/>
</dbReference>
<protein>
    <submittedName>
        <fullName evidence="2">Uncharacterized protein</fullName>
    </submittedName>
</protein>
<proteinExistence type="predicted"/>
<sequence length="137" mass="14770">MATSPPTSVVAFPSPASLACAAAAAAHAMTSECVNELTTWRARRAAACRPGFGFSKEGDFECMNKEEEKRRKAWSSSRPCRFPARPPARGERNETKPGPDDDARQGTLTVRCWVLEIADGPPGGERAGRRHDVPCVA</sequence>
<evidence type="ECO:0000313" key="3">
    <source>
        <dbReference type="Proteomes" id="UP000245956"/>
    </source>
</evidence>
<gene>
    <name evidence="2" type="ORF">PCL_00525</name>
</gene>
<dbReference type="Proteomes" id="UP000245956">
    <property type="component" value="Unassembled WGS sequence"/>
</dbReference>
<evidence type="ECO:0000313" key="2">
    <source>
        <dbReference type="EMBL" id="PWI69613.1"/>
    </source>
</evidence>
<organism evidence="2 3">
    <name type="scientific">Purpureocillium lilacinum</name>
    <name type="common">Paecilomyces lilacinus</name>
    <dbReference type="NCBI Taxonomy" id="33203"/>
    <lineage>
        <taxon>Eukaryota</taxon>
        <taxon>Fungi</taxon>
        <taxon>Dikarya</taxon>
        <taxon>Ascomycota</taxon>
        <taxon>Pezizomycotina</taxon>
        <taxon>Sordariomycetes</taxon>
        <taxon>Hypocreomycetidae</taxon>
        <taxon>Hypocreales</taxon>
        <taxon>Ophiocordycipitaceae</taxon>
        <taxon>Purpureocillium</taxon>
    </lineage>
</organism>
<name>A0A2U3E555_PURLI</name>
<comment type="caution">
    <text evidence="2">The sequence shown here is derived from an EMBL/GenBank/DDBJ whole genome shotgun (WGS) entry which is preliminary data.</text>
</comment>
<evidence type="ECO:0000256" key="1">
    <source>
        <dbReference type="SAM" id="MobiDB-lite"/>
    </source>
</evidence>
<feature type="compositionally biased region" description="Basic and acidic residues" evidence="1">
    <location>
        <begin position="88"/>
        <end position="104"/>
    </location>
</feature>
<feature type="region of interest" description="Disordered" evidence="1">
    <location>
        <begin position="66"/>
        <end position="106"/>
    </location>
</feature>
<dbReference type="AlphaFoldDB" id="A0A2U3E555"/>